<dbReference type="Proteomes" id="UP000266118">
    <property type="component" value="Chromosome"/>
</dbReference>
<gene>
    <name evidence="1" type="ORF">D6B99_04285</name>
</gene>
<dbReference type="KEGG" id="ark:D6B99_04285"/>
<proteinExistence type="predicted"/>
<protein>
    <submittedName>
        <fullName evidence="1">Uncharacterized protein</fullName>
    </submittedName>
</protein>
<accession>A0A386HN02</accession>
<evidence type="ECO:0000313" key="2">
    <source>
        <dbReference type="Proteomes" id="UP000266118"/>
    </source>
</evidence>
<sequence>MSNYSGVGCIRILHLFLLYLRSKYKIHRSKGVHKRAREHLAFTGEQWMSCHFYGGNLRYFTA</sequence>
<keyword evidence="2" id="KW-1185">Reference proteome</keyword>
<organism evidence="1 2">
    <name type="scientific">Arachidicoccus soli</name>
    <dbReference type="NCBI Taxonomy" id="2341117"/>
    <lineage>
        <taxon>Bacteria</taxon>
        <taxon>Pseudomonadati</taxon>
        <taxon>Bacteroidota</taxon>
        <taxon>Chitinophagia</taxon>
        <taxon>Chitinophagales</taxon>
        <taxon>Chitinophagaceae</taxon>
        <taxon>Arachidicoccus</taxon>
    </lineage>
</organism>
<dbReference type="EMBL" id="CP032489">
    <property type="protein sequence ID" value="AYD46900.1"/>
    <property type="molecule type" value="Genomic_DNA"/>
</dbReference>
<name>A0A386HN02_9BACT</name>
<reference evidence="1 2" key="1">
    <citation type="submission" date="2018-09" db="EMBL/GenBank/DDBJ databases">
        <title>Arachidicoccus sp. nov., a bacterium isolated from soil.</title>
        <authorList>
            <person name="Weon H.-Y."/>
            <person name="Kwon S.-W."/>
            <person name="Lee S.A."/>
        </authorList>
    </citation>
    <scope>NUCLEOTIDE SEQUENCE [LARGE SCALE GENOMIC DNA]</scope>
    <source>
        <strain evidence="1 2">KIS59-12</strain>
    </source>
</reference>
<dbReference type="AlphaFoldDB" id="A0A386HN02"/>
<evidence type="ECO:0000313" key="1">
    <source>
        <dbReference type="EMBL" id="AYD46900.1"/>
    </source>
</evidence>